<dbReference type="RefSeq" id="WP_039678843.1">
    <property type="nucleotide sequence ID" value="NZ_JAWGXO010000008.1"/>
</dbReference>
<dbReference type="OrthoDB" id="15293at2"/>
<proteinExistence type="predicted"/>
<reference evidence="2 3" key="1">
    <citation type="submission" date="2014-12" db="EMBL/GenBank/DDBJ databases">
        <title>Draft genome sequence of Terrisporobacter sp. 08-306576, isolated from the blood culture of a bacteremia patient.</title>
        <authorList>
            <person name="Lund L.C."/>
            <person name="Sydenham T.V."/>
            <person name="Hogh S.V."/>
            <person name="Skov M.N."/>
            <person name="Kemp M."/>
            <person name="Justesen U.S."/>
        </authorList>
    </citation>
    <scope>NUCLEOTIDE SEQUENCE [LARGE SCALE GENOMIC DNA]</scope>
    <source>
        <strain evidence="2 3">08-306576</strain>
    </source>
</reference>
<evidence type="ECO:0000259" key="1">
    <source>
        <dbReference type="Pfam" id="PF04324"/>
    </source>
</evidence>
<accession>A0A0B3W6I1</accession>
<comment type="caution">
    <text evidence="2">The sequence shown here is derived from an EMBL/GenBank/DDBJ whole genome shotgun (WGS) entry which is preliminary data.</text>
</comment>
<evidence type="ECO:0000313" key="2">
    <source>
        <dbReference type="EMBL" id="KHS58022.1"/>
    </source>
</evidence>
<dbReference type="Proteomes" id="UP000031189">
    <property type="component" value="Unassembled WGS sequence"/>
</dbReference>
<gene>
    <name evidence="2" type="ORF">QX51_05200</name>
</gene>
<dbReference type="STRING" id="1577792.QX51_05200"/>
<dbReference type="Pfam" id="PF04324">
    <property type="entry name" value="Fer2_BFD"/>
    <property type="match status" value="1"/>
</dbReference>
<name>A0A0B3W6I1_9FIRM</name>
<dbReference type="EMBL" id="JWHR01000057">
    <property type="protein sequence ID" value="KHS58022.1"/>
    <property type="molecule type" value="Genomic_DNA"/>
</dbReference>
<organism evidence="2 3">
    <name type="scientific">Terrisporobacter othiniensis</name>
    <dbReference type="NCBI Taxonomy" id="1577792"/>
    <lineage>
        <taxon>Bacteria</taxon>
        <taxon>Bacillati</taxon>
        <taxon>Bacillota</taxon>
        <taxon>Clostridia</taxon>
        <taxon>Peptostreptococcales</taxon>
        <taxon>Peptostreptococcaceae</taxon>
        <taxon>Terrisporobacter</taxon>
    </lineage>
</organism>
<dbReference type="InterPro" id="IPR007419">
    <property type="entry name" value="BFD-like_2Fe2S-bd_dom"/>
</dbReference>
<feature type="domain" description="BFD-like [2Fe-2S]-binding" evidence="1">
    <location>
        <begin position="5"/>
        <end position="54"/>
    </location>
</feature>
<dbReference type="Gene3D" id="1.10.10.1100">
    <property type="entry name" value="BFD-like [2Fe-2S]-binding domain"/>
    <property type="match status" value="1"/>
</dbReference>
<keyword evidence="3" id="KW-1185">Reference proteome</keyword>
<evidence type="ECO:0000313" key="3">
    <source>
        <dbReference type="Proteomes" id="UP000031189"/>
    </source>
</evidence>
<dbReference type="AlphaFoldDB" id="A0A0B3W6I1"/>
<sequence length="56" mass="5956">MSDRIVCDCMGTSLEDIKNAVANGAKTVEDIKETTEAGTICCGCDCEIEEALNEVL</sequence>
<dbReference type="InterPro" id="IPR041854">
    <property type="entry name" value="BFD-like_2Fe2S-bd_dom_sf"/>
</dbReference>
<protein>
    <submittedName>
        <fullName evidence="2">(2Fe-2S)-binding protein</fullName>
    </submittedName>
</protein>